<feature type="domain" description="MAGE" evidence="2">
    <location>
        <begin position="55"/>
        <end position="89"/>
    </location>
</feature>
<dbReference type="InterPro" id="IPR037445">
    <property type="entry name" value="MAGE"/>
</dbReference>
<evidence type="ECO:0000313" key="4">
    <source>
        <dbReference type="Proteomes" id="UP001177744"/>
    </source>
</evidence>
<evidence type="ECO:0000313" key="3">
    <source>
        <dbReference type="EMBL" id="KAK1346512.1"/>
    </source>
</evidence>
<dbReference type="GO" id="GO:0005634">
    <property type="term" value="C:nucleus"/>
    <property type="evidence" value="ECO:0007669"/>
    <property type="project" value="TreeGrafter"/>
</dbReference>
<dbReference type="Proteomes" id="UP001177744">
    <property type="component" value="Unassembled WGS sequence"/>
</dbReference>
<comment type="caution">
    <text evidence="3">The sequence shown here is derived from an EMBL/GenBank/DDBJ whole genome shotgun (WGS) entry which is preliminary data.</text>
</comment>
<feature type="compositionally biased region" description="Acidic residues" evidence="1">
    <location>
        <begin position="41"/>
        <end position="53"/>
    </location>
</feature>
<gene>
    <name evidence="3" type="ORF">QTO34_000368</name>
</gene>
<dbReference type="InterPro" id="IPR021072">
    <property type="entry name" value="MAGE_N"/>
</dbReference>
<dbReference type="PANTHER" id="PTHR11736:SF153">
    <property type="entry name" value="MELANOMA-ASSOCIATED ANTIGEN 10"/>
    <property type="match status" value="1"/>
</dbReference>
<dbReference type="EMBL" id="JAULJE010000001">
    <property type="protein sequence ID" value="KAK1346512.1"/>
    <property type="molecule type" value="Genomic_DNA"/>
</dbReference>
<protein>
    <recommendedName>
        <fullName evidence="2">MAGE domain-containing protein</fullName>
    </recommendedName>
</protein>
<evidence type="ECO:0000256" key="1">
    <source>
        <dbReference type="SAM" id="MobiDB-lite"/>
    </source>
</evidence>
<feature type="region of interest" description="Disordered" evidence="1">
    <location>
        <begin position="1"/>
        <end position="27"/>
    </location>
</feature>
<dbReference type="Pfam" id="PF12440">
    <property type="entry name" value="MAGE_N"/>
    <property type="match status" value="1"/>
</dbReference>
<dbReference type="PANTHER" id="PTHR11736">
    <property type="entry name" value="MELANOMA-ASSOCIATED ANTIGEN MAGE ANTIGEN"/>
    <property type="match status" value="1"/>
</dbReference>
<keyword evidence="4" id="KW-1185">Reference proteome</keyword>
<dbReference type="GO" id="GO:0000122">
    <property type="term" value="P:negative regulation of transcription by RNA polymerase II"/>
    <property type="evidence" value="ECO:0007669"/>
    <property type="project" value="TreeGrafter"/>
</dbReference>
<dbReference type="InterPro" id="IPR041898">
    <property type="entry name" value="MAGE_WH1"/>
</dbReference>
<feature type="region of interest" description="Disordered" evidence="1">
    <location>
        <begin position="39"/>
        <end position="59"/>
    </location>
</feature>
<sequence>MSLPTTGLEEVFAAETPSPPQCPQGACPSSHALAAFRWNQSEDENSSSQDEDGPNTKGMTEMVEFLLLKYCAKEPTTKAEMLSSVIKEH</sequence>
<proteinExistence type="predicted"/>
<evidence type="ECO:0000259" key="2">
    <source>
        <dbReference type="PROSITE" id="PS50838"/>
    </source>
</evidence>
<organism evidence="3 4">
    <name type="scientific">Cnephaeus nilssonii</name>
    <name type="common">Northern bat</name>
    <name type="synonym">Eptesicus nilssonii</name>
    <dbReference type="NCBI Taxonomy" id="3371016"/>
    <lineage>
        <taxon>Eukaryota</taxon>
        <taxon>Metazoa</taxon>
        <taxon>Chordata</taxon>
        <taxon>Craniata</taxon>
        <taxon>Vertebrata</taxon>
        <taxon>Euteleostomi</taxon>
        <taxon>Mammalia</taxon>
        <taxon>Eutheria</taxon>
        <taxon>Laurasiatheria</taxon>
        <taxon>Chiroptera</taxon>
        <taxon>Yangochiroptera</taxon>
        <taxon>Vespertilionidae</taxon>
        <taxon>Cnephaeus</taxon>
    </lineage>
</organism>
<dbReference type="Gene3D" id="1.10.10.1200">
    <property type="entry name" value="MAGE homology domain, winged helix WH1 motif"/>
    <property type="match status" value="1"/>
</dbReference>
<name>A0AA40ICD1_CNENI</name>
<dbReference type="InterPro" id="IPR002190">
    <property type="entry name" value="MHD_dom"/>
</dbReference>
<dbReference type="AlphaFoldDB" id="A0AA40ICD1"/>
<reference evidence="3" key="1">
    <citation type="submission" date="2023-06" db="EMBL/GenBank/DDBJ databases">
        <title>Reference genome for the Northern bat (Eptesicus nilssonii), a most northern bat species.</title>
        <authorList>
            <person name="Laine V.N."/>
            <person name="Pulliainen A.T."/>
            <person name="Lilley T.M."/>
        </authorList>
    </citation>
    <scope>NUCLEOTIDE SEQUENCE</scope>
    <source>
        <strain evidence="3">BLF_Eptnil</strain>
        <tissue evidence="3">Kidney</tissue>
    </source>
</reference>
<dbReference type="PROSITE" id="PS50838">
    <property type="entry name" value="MAGE"/>
    <property type="match status" value="1"/>
</dbReference>
<accession>A0AA40ICD1</accession>